<evidence type="ECO:0000313" key="3">
    <source>
        <dbReference type="EMBL" id="GBG77890.1"/>
    </source>
</evidence>
<evidence type="ECO:0000313" key="4">
    <source>
        <dbReference type="Proteomes" id="UP000265515"/>
    </source>
</evidence>
<feature type="region of interest" description="Disordered" evidence="1">
    <location>
        <begin position="1180"/>
        <end position="1223"/>
    </location>
</feature>
<dbReference type="Pfam" id="PF04937">
    <property type="entry name" value="DUF659"/>
    <property type="match status" value="1"/>
</dbReference>
<dbReference type="SUPFAM" id="SSF53098">
    <property type="entry name" value="Ribonuclease H-like"/>
    <property type="match status" value="1"/>
</dbReference>
<feature type="compositionally biased region" description="Basic and acidic residues" evidence="1">
    <location>
        <begin position="784"/>
        <end position="793"/>
    </location>
</feature>
<proteinExistence type="predicted"/>
<reference evidence="3 4" key="1">
    <citation type="journal article" date="2018" name="Cell">
        <title>The Chara Genome: Secondary Complexity and Implications for Plant Terrestrialization.</title>
        <authorList>
            <person name="Nishiyama T."/>
            <person name="Sakayama H."/>
            <person name="Vries J.D."/>
            <person name="Buschmann H."/>
            <person name="Saint-Marcoux D."/>
            <person name="Ullrich K.K."/>
            <person name="Haas F.B."/>
            <person name="Vanderstraeten L."/>
            <person name="Becker D."/>
            <person name="Lang D."/>
            <person name="Vosolsobe S."/>
            <person name="Rombauts S."/>
            <person name="Wilhelmsson P.K.I."/>
            <person name="Janitza P."/>
            <person name="Kern R."/>
            <person name="Heyl A."/>
            <person name="Rumpler F."/>
            <person name="Villalobos L.I.A.C."/>
            <person name="Clay J.M."/>
            <person name="Skokan R."/>
            <person name="Toyoda A."/>
            <person name="Suzuki Y."/>
            <person name="Kagoshima H."/>
            <person name="Schijlen E."/>
            <person name="Tajeshwar N."/>
            <person name="Catarino B."/>
            <person name="Hetherington A.J."/>
            <person name="Saltykova A."/>
            <person name="Bonnot C."/>
            <person name="Breuninger H."/>
            <person name="Symeonidi A."/>
            <person name="Radhakrishnan G.V."/>
            <person name="Van Nieuwerburgh F."/>
            <person name="Deforce D."/>
            <person name="Chang C."/>
            <person name="Karol K.G."/>
            <person name="Hedrich R."/>
            <person name="Ulvskov P."/>
            <person name="Glockner G."/>
            <person name="Delwiche C.F."/>
            <person name="Petrasek J."/>
            <person name="Van de Peer Y."/>
            <person name="Friml J."/>
            <person name="Beilby M."/>
            <person name="Dolan L."/>
            <person name="Kohara Y."/>
            <person name="Sugano S."/>
            <person name="Fujiyama A."/>
            <person name="Delaux P.-M."/>
            <person name="Quint M."/>
            <person name="TheiBen G."/>
            <person name="Hagemann M."/>
            <person name="Harholt J."/>
            <person name="Dunand C."/>
            <person name="Zachgo S."/>
            <person name="Langdale J."/>
            <person name="Maumus F."/>
            <person name="Straeten D.V.D."/>
            <person name="Gould S.B."/>
            <person name="Rensing S.A."/>
        </authorList>
    </citation>
    <scope>NUCLEOTIDE SEQUENCE [LARGE SCALE GENOMIC DNA]</scope>
    <source>
        <strain evidence="3 4">S276</strain>
    </source>
</reference>
<feature type="domain" description="DUF659" evidence="2">
    <location>
        <begin position="276"/>
        <end position="388"/>
    </location>
</feature>
<feature type="compositionally biased region" description="Basic residues" evidence="1">
    <location>
        <begin position="221"/>
        <end position="230"/>
    </location>
</feature>
<keyword evidence="4" id="KW-1185">Reference proteome</keyword>
<dbReference type="PANTHER" id="PTHR32166">
    <property type="entry name" value="OSJNBA0013A04.12 PROTEIN"/>
    <property type="match status" value="1"/>
</dbReference>
<feature type="compositionally biased region" description="Basic and acidic residues" evidence="1">
    <location>
        <begin position="703"/>
        <end position="713"/>
    </location>
</feature>
<name>A0A388L6F9_CHABU</name>
<accession>A0A388L6F9</accession>
<feature type="region of interest" description="Disordered" evidence="1">
    <location>
        <begin position="1047"/>
        <end position="1103"/>
    </location>
</feature>
<feature type="compositionally biased region" description="Acidic residues" evidence="1">
    <location>
        <begin position="172"/>
        <end position="188"/>
    </location>
</feature>
<dbReference type="InterPro" id="IPR007021">
    <property type="entry name" value="DUF659"/>
</dbReference>
<dbReference type="InterPro" id="IPR012337">
    <property type="entry name" value="RNaseH-like_sf"/>
</dbReference>
<dbReference type="PANTHER" id="PTHR32166:SF123">
    <property type="entry name" value="BED-TYPE DOMAIN-CONTAINING PROTEIN"/>
    <property type="match status" value="1"/>
</dbReference>
<organism evidence="3 4">
    <name type="scientific">Chara braunii</name>
    <name type="common">Braun's stonewort</name>
    <dbReference type="NCBI Taxonomy" id="69332"/>
    <lineage>
        <taxon>Eukaryota</taxon>
        <taxon>Viridiplantae</taxon>
        <taxon>Streptophyta</taxon>
        <taxon>Charophyceae</taxon>
        <taxon>Charales</taxon>
        <taxon>Characeae</taxon>
        <taxon>Chara</taxon>
    </lineage>
</organism>
<evidence type="ECO:0000259" key="2">
    <source>
        <dbReference type="Pfam" id="PF04937"/>
    </source>
</evidence>
<evidence type="ECO:0000256" key="1">
    <source>
        <dbReference type="SAM" id="MobiDB-lite"/>
    </source>
</evidence>
<dbReference type="AlphaFoldDB" id="A0A388L6F9"/>
<dbReference type="Proteomes" id="UP000265515">
    <property type="component" value="Unassembled WGS sequence"/>
</dbReference>
<feature type="region of interest" description="Disordered" evidence="1">
    <location>
        <begin position="113"/>
        <end position="247"/>
    </location>
</feature>
<feature type="compositionally biased region" description="Basic and acidic residues" evidence="1">
    <location>
        <begin position="203"/>
        <end position="220"/>
    </location>
</feature>
<feature type="compositionally biased region" description="Acidic residues" evidence="1">
    <location>
        <begin position="139"/>
        <end position="150"/>
    </location>
</feature>
<feature type="compositionally biased region" description="Gly residues" evidence="1">
    <location>
        <begin position="797"/>
        <end position="819"/>
    </location>
</feature>
<dbReference type="EMBL" id="BFEA01000279">
    <property type="protein sequence ID" value="GBG77890.1"/>
    <property type="molecule type" value="Genomic_DNA"/>
</dbReference>
<protein>
    <recommendedName>
        <fullName evidence="2">DUF659 domain-containing protein</fullName>
    </recommendedName>
</protein>
<gene>
    <name evidence="3" type="ORF">CBR_g25822</name>
</gene>
<feature type="region of interest" description="Disordered" evidence="1">
    <location>
        <begin position="642"/>
        <end position="834"/>
    </location>
</feature>
<sequence>MTPGKGRGDQPFVPVSKDKQREAELKFCGFKWITKGQTMPNSNGNFLMQCRLCGQGFQGSQTKVAQHFTIKNNCAKISVEQMAEIWNKTKYGFNPSHHRKIVDFLKSRGFRDNICGSGREPTGKEEFEDSEEERRAVEGGDDDGESDAEDMEVRREVERARGKMRKEKVVDEDSTPDEDDDDGDDDDQGAYLGASLDRGLMGDGRRGQEGAARAMKEAAGSKKRKRKARKTATEARSAPSQPKKSRVLRQTSMLETFDPVWQREFSDSVLQWWDIEATGATILTDGRKSITSDQIVNFLTAGPTGAYLFRTVQRDGAVQETAEAVVEQWKDVFDKFGVEKVNAICTYSASAYVAASKLLAEEEVKYNRITWLPCAVHVCNLLLSDIAKDGRDGSLGKREDTIIRARAVVRFIREHRAALSLYRRFSAAHPSSASAAAGGSSSAPSASQRRGRELVHLLQTRFATHYLILERLLNRRRALEALMMSDDWLRTAWRWSIFLQARWLLRRLDRGGRVMTRMWSWGFVMVDRVARASLNKTSKDELHINVQACQARVAHMLEPAHCMAHLLNPRHRNITFLGAARRTDHERILEDESLRYLRRQTGGDEDLYQTLCTQLAEFHSREGDWTYGGVEGDRDAAACKGEKETLQPWSDPDDLAVESEFGGSDDDDNDTPLIQIPRPRTRASPTAAAPSPAARPPSSAPDVSHRGPADRVESTTPHPSTDRRGQGGICERGDEGDDDNGDDREGYEGSSEDEDDPCYSPMRGDGDDDDDEGGDGGQAVGGLRKSERQRGDRCNGAGSGGRGPGVGGGGRTSGAGRAGRGAVRRESTSSTRTVHWVDEGRPVEAAVVAPSPVEVALSPAEFAAASIEGAPVSAEGAGGFAGGSGDAGEVERSSAQLGVSFSDSIFDVLLGHPPTPAGERVGVNADAAVAPSVASRARVARMLETGVEAGVAEGECGGVGIGDAGERPASPVQGVCVLPLGGAMSAGELKRQALEDPLQADRRGRMAEASRRLMAEGPAYVPCSPSVPSSTTGVSTPAHMEALEGTGAAKATRGPSPTPARESPSPESWKKKMRAGKSLSTERVSDRATDQPMSAPAEATLPHTAGRTAATGDHAEHNAPPGRSMAARILREDVRPETKQRPSQARVVWESGIDDLEMPYGQRRRVSVYDLLRPQGGVEAAPKGEIHAPDTTHAPAGGTGRGDGVTGVVPQRRRKDIVDDDDA</sequence>
<feature type="compositionally biased region" description="Low complexity" evidence="1">
    <location>
        <begin position="682"/>
        <end position="692"/>
    </location>
</feature>
<feature type="compositionally biased region" description="Acidic residues" evidence="1">
    <location>
        <begin position="651"/>
        <end position="670"/>
    </location>
</feature>
<comment type="caution">
    <text evidence="3">The sequence shown here is derived from an EMBL/GenBank/DDBJ whole genome shotgun (WGS) entry which is preliminary data.</text>
</comment>
<dbReference type="Gramene" id="GBG77890">
    <property type="protein sequence ID" value="GBG77890"/>
    <property type="gene ID" value="CBR_g25822"/>
</dbReference>
<feature type="compositionally biased region" description="Basic and acidic residues" evidence="1">
    <location>
        <begin position="151"/>
        <end position="171"/>
    </location>
</feature>